<dbReference type="EMBL" id="CP004121">
    <property type="protein sequence ID" value="AGF58183.1"/>
    <property type="molecule type" value="Genomic_DNA"/>
</dbReference>
<keyword evidence="2 7" id="KW-0560">Oxidoreductase</keyword>
<evidence type="ECO:0000256" key="3">
    <source>
        <dbReference type="ARBA" id="ARBA00023164"/>
    </source>
</evidence>
<sequence>MGKPTGFLEYDREVGTNREPKERLKDYNEFHSRLPLEKQCIQGARCMDCGIPFCQSGVLFSGMVSGCPLHNLIPEWNDLVYRDKWDLAYERLNKTNPFPEFTGRVCPAPCESACTAGLNGPAVTIKENERSIIDVAFQNGYVKANPPAKRTGKTVAVIGSGPAGLAAADTLNKCGHKVTVFERSDRPGGLLMYGIPNMKLDKEVILRRVSIMAEEGVKFVTNANVGDNYDAKQILDGFDAVVLATGASEPRDINVEGRNEIKGIHFAVDFLKANTKSLLDSKHGDKEYISAEGKNVIVIGGGDTGTDCVGTSLRHGCKSLVQFEIMGEPVKERAENNPWPEWPKVLKVDYGQEEFMALYGKDPREYLTTVTAVHADKDGNLESVDTVKVEWKKDENGRFGPIPVKGSEKNWKAELVLLAMGFTGSQSYIKEAFGVESDARTNVKANDIDFKTNVPKVFSTGDARRGQSLVVTAISEGMQSAIAVDRFLRTE</sequence>
<dbReference type="InterPro" id="IPR006005">
    <property type="entry name" value="Glut_synth_ssu1"/>
</dbReference>
<feature type="domain" description="Dihydroprymidine dehydrogenase" evidence="6">
    <location>
        <begin position="24"/>
        <end position="140"/>
    </location>
</feature>
<proteinExistence type="predicted"/>
<dbReference type="InterPro" id="IPR009051">
    <property type="entry name" value="Helical_ferredxn"/>
</dbReference>
<evidence type="ECO:0000259" key="5">
    <source>
        <dbReference type="Pfam" id="PF07992"/>
    </source>
</evidence>
<feature type="domain" description="FAD/NAD(P)-binding" evidence="5">
    <location>
        <begin position="154"/>
        <end position="477"/>
    </location>
</feature>
<dbReference type="HOGENOM" id="CLU_000422_3_1_9"/>
<evidence type="ECO:0000313" key="8">
    <source>
        <dbReference type="Proteomes" id="UP000011728"/>
    </source>
</evidence>
<reference evidence="7 8" key="1">
    <citation type="submission" date="2013-02" db="EMBL/GenBank/DDBJ databases">
        <title>Genome sequence of Clostridium saccharoperbutylacetonicum N1-4(HMT).</title>
        <authorList>
            <person name="Poehlein A."/>
            <person name="Daniel R."/>
        </authorList>
    </citation>
    <scope>NUCLEOTIDE SEQUENCE [LARGE SCALE GENOMIC DNA]</scope>
    <source>
        <strain evidence="8">N1-4(HMT)</strain>
    </source>
</reference>
<gene>
    <name evidence="7" type="primary">gltB1</name>
    <name evidence="7" type="ORF">Cspa_c44300</name>
</gene>
<dbReference type="InterPro" id="IPR036188">
    <property type="entry name" value="FAD/NAD-bd_sf"/>
</dbReference>
<dbReference type="RefSeq" id="WP_015394494.1">
    <property type="nucleotide sequence ID" value="NC_020291.1"/>
</dbReference>
<name>M1MPP5_9CLOT</name>
<dbReference type="InterPro" id="IPR028261">
    <property type="entry name" value="DPD_II"/>
</dbReference>
<dbReference type="GO" id="GO:0006537">
    <property type="term" value="P:glutamate biosynthetic process"/>
    <property type="evidence" value="ECO:0007669"/>
    <property type="project" value="UniProtKB-KW"/>
</dbReference>
<dbReference type="PANTHER" id="PTHR43100">
    <property type="entry name" value="GLUTAMATE SYNTHASE [NADPH] SMALL CHAIN"/>
    <property type="match status" value="1"/>
</dbReference>
<dbReference type="PRINTS" id="PR00419">
    <property type="entry name" value="ADXRDTASE"/>
</dbReference>
<evidence type="ECO:0000313" key="7">
    <source>
        <dbReference type="EMBL" id="AGF58183.1"/>
    </source>
</evidence>
<dbReference type="AlphaFoldDB" id="M1MPP5"/>
<dbReference type="Pfam" id="PF07992">
    <property type="entry name" value="Pyr_redox_2"/>
    <property type="match status" value="1"/>
</dbReference>
<dbReference type="SUPFAM" id="SSF51971">
    <property type="entry name" value="Nucleotide-binding domain"/>
    <property type="match status" value="2"/>
</dbReference>
<dbReference type="GO" id="GO:0004355">
    <property type="term" value="F:glutamate synthase (NADPH) activity"/>
    <property type="evidence" value="ECO:0007669"/>
    <property type="project" value="UniProtKB-EC"/>
</dbReference>
<organism evidence="7 8">
    <name type="scientific">Clostridium saccharoperbutylacetonicum N1-4(HMT)</name>
    <dbReference type="NCBI Taxonomy" id="931276"/>
    <lineage>
        <taxon>Bacteria</taxon>
        <taxon>Bacillati</taxon>
        <taxon>Bacillota</taxon>
        <taxon>Clostridia</taxon>
        <taxon>Eubacteriales</taxon>
        <taxon>Clostridiaceae</taxon>
        <taxon>Clostridium</taxon>
    </lineage>
</organism>
<evidence type="ECO:0000256" key="2">
    <source>
        <dbReference type="ARBA" id="ARBA00023002"/>
    </source>
</evidence>
<accession>M1MPP5</accession>
<comment type="pathway">
    <text evidence="4">Amino-acid biosynthesis.</text>
</comment>
<keyword evidence="8" id="KW-1185">Reference proteome</keyword>
<dbReference type="Gene3D" id="3.50.50.60">
    <property type="entry name" value="FAD/NAD(P)-binding domain"/>
    <property type="match status" value="2"/>
</dbReference>
<dbReference type="PATRIC" id="fig|931276.5.peg.4463"/>
<evidence type="ECO:0000259" key="6">
    <source>
        <dbReference type="Pfam" id="PF14691"/>
    </source>
</evidence>
<dbReference type="GO" id="GO:0051536">
    <property type="term" value="F:iron-sulfur cluster binding"/>
    <property type="evidence" value="ECO:0007669"/>
    <property type="project" value="InterPro"/>
</dbReference>
<protein>
    <submittedName>
        <fullName evidence="7">Glutamate synthase [NADPH] small chain</fullName>
        <ecNumber evidence="7">1.4.1.13</ecNumber>
    </submittedName>
</protein>
<dbReference type="InterPro" id="IPR051394">
    <property type="entry name" value="Glutamate_Synthase"/>
</dbReference>
<dbReference type="NCBIfam" id="TIGR01317">
    <property type="entry name" value="GOGAT_sm_gam"/>
    <property type="match status" value="1"/>
</dbReference>
<dbReference type="Proteomes" id="UP000011728">
    <property type="component" value="Chromosome"/>
</dbReference>
<dbReference type="KEGG" id="csr:Cspa_c44300"/>
<evidence type="ECO:0000256" key="1">
    <source>
        <dbReference type="ARBA" id="ARBA00022605"/>
    </source>
</evidence>
<dbReference type="Pfam" id="PF14691">
    <property type="entry name" value="Fer4_20"/>
    <property type="match status" value="1"/>
</dbReference>
<dbReference type="eggNOG" id="COG0493">
    <property type="taxonomic scope" value="Bacteria"/>
</dbReference>
<dbReference type="PANTHER" id="PTHR43100:SF1">
    <property type="entry name" value="GLUTAMATE SYNTHASE [NADPH] SMALL CHAIN"/>
    <property type="match status" value="1"/>
</dbReference>
<dbReference type="GO" id="GO:0016639">
    <property type="term" value="F:oxidoreductase activity, acting on the CH-NH2 group of donors, NAD or NADP as acceptor"/>
    <property type="evidence" value="ECO:0007669"/>
    <property type="project" value="InterPro"/>
</dbReference>
<dbReference type="OrthoDB" id="9803192at2"/>
<keyword evidence="3" id="KW-0314">Glutamate biosynthesis</keyword>
<dbReference type="STRING" id="36745.CLSAP_42020"/>
<dbReference type="SUPFAM" id="SSF46548">
    <property type="entry name" value="alpha-helical ferredoxin"/>
    <property type="match status" value="1"/>
</dbReference>
<dbReference type="InterPro" id="IPR023753">
    <property type="entry name" value="FAD/NAD-binding_dom"/>
</dbReference>
<keyword evidence="1" id="KW-0028">Amino-acid biosynthesis</keyword>
<dbReference type="EC" id="1.4.1.13" evidence="7"/>
<dbReference type="Gene3D" id="1.10.1060.10">
    <property type="entry name" value="Alpha-helical ferredoxin"/>
    <property type="match status" value="1"/>
</dbReference>
<evidence type="ECO:0000256" key="4">
    <source>
        <dbReference type="ARBA" id="ARBA00029440"/>
    </source>
</evidence>